<evidence type="ECO:0000313" key="3">
    <source>
        <dbReference type="Proteomes" id="UP001175226"/>
    </source>
</evidence>
<accession>A0AA39IBM4</accession>
<dbReference type="AlphaFoldDB" id="A0AA39IBM4"/>
<dbReference type="EMBL" id="JAUEPT010000764">
    <property type="protein sequence ID" value="KAK0421431.1"/>
    <property type="molecule type" value="Genomic_DNA"/>
</dbReference>
<dbReference type="InterPro" id="IPR027974">
    <property type="entry name" value="DUF4470"/>
</dbReference>
<gene>
    <name evidence="2" type="ORF">EV421DRAFT_2013218</name>
</gene>
<organism evidence="2 3">
    <name type="scientific">Armillaria borealis</name>
    <dbReference type="NCBI Taxonomy" id="47425"/>
    <lineage>
        <taxon>Eukaryota</taxon>
        <taxon>Fungi</taxon>
        <taxon>Dikarya</taxon>
        <taxon>Basidiomycota</taxon>
        <taxon>Agaricomycotina</taxon>
        <taxon>Agaricomycetes</taxon>
        <taxon>Agaricomycetidae</taxon>
        <taxon>Agaricales</taxon>
        <taxon>Marasmiineae</taxon>
        <taxon>Physalacriaceae</taxon>
        <taxon>Armillaria</taxon>
    </lineage>
</organism>
<reference evidence="2" key="1">
    <citation type="submission" date="2023-06" db="EMBL/GenBank/DDBJ databases">
        <authorList>
            <consortium name="Lawrence Berkeley National Laboratory"/>
            <person name="Ahrendt S."/>
            <person name="Sahu N."/>
            <person name="Indic B."/>
            <person name="Wong-Bajracharya J."/>
            <person name="Merenyi Z."/>
            <person name="Ke H.-M."/>
            <person name="Monk M."/>
            <person name="Kocsube S."/>
            <person name="Drula E."/>
            <person name="Lipzen A."/>
            <person name="Balint B."/>
            <person name="Henrissat B."/>
            <person name="Andreopoulos B."/>
            <person name="Martin F.M."/>
            <person name="Harder C.B."/>
            <person name="Rigling D."/>
            <person name="Ford K.L."/>
            <person name="Foster G.D."/>
            <person name="Pangilinan J."/>
            <person name="Papanicolaou A."/>
            <person name="Barry K."/>
            <person name="LaButti K."/>
            <person name="Viragh M."/>
            <person name="Koriabine M."/>
            <person name="Yan M."/>
            <person name="Riley R."/>
            <person name="Champramary S."/>
            <person name="Plett K.L."/>
            <person name="Tsai I.J."/>
            <person name="Slot J."/>
            <person name="Sipos G."/>
            <person name="Plett J."/>
            <person name="Nagy L.G."/>
            <person name="Grigoriev I.V."/>
        </authorList>
    </citation>
    <scope>NUCLEOTIDE SEQUENCE</scope>
    <source>
        <strain evidence="2">FPL87.14</strain>
    </source>
</reference>
<proteinExistence type="predicted"/>
<evidence type="ECO:0000313" key="2">
    <source>
        <dbReference type="EMBL" id="KAK0421431.1"/>
    </source>
</evidence>
<name>A0AA39IBM4_9AGAR</name>
<dbReference type="Proteomes" id="UP001175226">
    <property type="component" value="Unassembled WGS sequence"/>
</dbReference>
<dbReference type="Pfam" id="PF14737">
    <property type="entry name" value="DUF4470"/>
    <property type="match status" value="1"/>
</dbReference>
<protein>
    <recommendedName>
        <fullName evidence="1">DUF4470 domain-containing protein</fullName>
    </recommendedName>
</protein>
<evidence type="ECO:0000259" key="1">
    <source>
        <dbReference type="Pfam" id="PF14737"/>
    </source>
</evidence>
<feature type="domain" description="DUF4470" evidence="1">
    <location>
        <begin position="106"/>
        <end position="202"/>
    </location>
</feature>
<comment type="caution">
    <text evidence="2">The sequence shown here is derived from an EMBL/GenBank/DDBJ whole genome shotgun (WGS) entry which is preliminary data.</text>
</comment>
<sequence length="587" mass="66556">METDLRYGLQKVKVDESDPRHHQTRLKFGTPLPPPLVRLCCANQVASKSCRCPRDDCKNPLKSASWSPAWVQQTRFPSFINGDVPQPGMELYLLSQFGMGVVLQVWGNIAAIDIINAKHNEGVGSIRNKDLSIAFVASGDLRNVVKTVNELPEDYSGTIKVVLNDLNTIVVCRNIMILAILGTIPDIEEAAEHALHLWYSVFQPISYQTRILPHILESQTLQNLTGKRAQLTHSTSMHTTFSTNTIAYLMDILGAPALDPDIASNALNDIMNAPQRGDYRDRYYASIKPSHRVAFERWRSFGLILPFGAANAHLAIPNRWLFTKDGCLFLSDDANPFEGWDFDEIFDSGKAHGTTEADLIGSLFFHIMDQLVEFSKRLRRFKIQIYSFDLDATKLPRTLKSNTSFPQSFDHIEVSNIMDKNYVGMSVLSGWGPFLNQANPHATIIGLFMNWYKWKESADFMLSPRDFSSAKERMSACPYTGFSLSMFSPLGPKMIKLMDIMTLFHDTSKVFEEYLKDEKEDVICRKAGLLSRRVNKIVPHHLFAKLGTMKTSLPRVDSVDVWYRMASLSGYTYYERYVEWSRATTGQ</sequence>
<keyword evidence="3" id="KW-1185">Reference proteome</keyword>